<accession>A0A0E4BUI0</accession>
<proteinExistence type="predicted"/>
<organism evidence="1 2">
    <name type="scientific">Bradyrhizobium diazoefficiens</name>
    <dbReference type="NCBI Taxonomy" id="1355477"/>
    <lineage>
        <taxon>Bacteria</taxon>
        <taxon>Pseudomonadati</taxon>
        <taxon>Pseudomonadota</taxon>
        <taxon>Alphaproteobacteria</taxon>
        <taxon>Hyphomicrobiales</taxon>
        <taxon>Nitrobacteraceae</taxon>
        <taxon>Bradyrhizobium</taxon>
    </lineage>
</organism>
<name>A0A0E4BUI0_9BRAD</name>
<dbReference type="EMBL" id="AP014685">
    <property type="protein sequence ID" value="BAR61252.1"/>
    <property type="molecule type" value="Genomic_DNA"/>
</dbReference>
<sequence>MDTLRNTLAEYHAILMNLEDRESIEAVSEGSTEDK</sequence>
<evidence type="ECO:0000313" key="2">
    <source>
        <dbReference type="Proteomes" id="UP000063308"/>
    </source>
</evidence>
<gene>
    <name evidence="1" type="ORF">NK6_8102</name>
</gene>
<dbReference type="Proteomes" id="UP000063308">
    <property type="component" value="Chromosome"/>
</dbReference>
<protein>
    <submittedName>
        <fullName evidence="1">Uncharacterized protein</fullName>
    </submittedName>
</protein>
<dbReference type="AlphaFoldDB" id="A0A0E4BUI0"/>
<evidence type="ECO:0000313" key="1">
    <source>
        <dbReference type="EMBL" id="BAR61252.1"/>
    </source>
</evidence>
<reference evidence="1 2" key="1">
    <citation type="submission" date="2014-11" db="EMBL/GenBank/DDBJ databases">
        <title>Symbiosis island explosion on the genome of extra-slow-growing strains of soybean bradyrhizobia with massive insertion sequences.</title>
        <authorList>
            <person name="Iida T."/>
            <person name="Minamisawa K."/>
        </authorList>
    </citation>
    <scope>NUCLEOTIDE SEQUENCE [LARGE SCALE GENOMIC DNA]</scope>
    <source>
        <strain evidence="1 2">NK6</strain>
    </source>
</reference>